<dbReference type="AlphaFoldDB" id="A0A061AE52"/>
<name>A0A061AE52_ONCMY</name>
<dbReference type="InterPro" id="IPR002401">
    <property type="entry name" value="Cyt_P450_E_grp-I"/>
</dbReference>
<dbReference type="GO" id="GO:0005737">
    <property type="term" value="C:cytoplasm"/>
    <property type="evidence" value="ECO:0007669"/>
    <property type="project" value="TreeGrafter"/>
</dbReference>
<dbReference type="PRINTS" id="PR00463">
    <property type="entry name" value="EP450I"/>
</dbReference>
<evidence type="ECO:0000256" key="1">
    <source>
        <dbReference type="ARBA" id="ARBA00001971"/>
    </source>
</evidence>
<proteinExistence type="inferred from homology"/>
<dbReference type="GO" id="GO:0016712">
    <property type="term" value="F:oxidoreductase activity, acting on paired donors, with incorporation or reduction of molecular oxygen, reduced flavin or flavoprotein as one donor, and incorporation of one atom of oxygen"/>
    <property type="evidence" value="ECO:0007669"/>
    <property type="project" value="TreeGrafter"/>
</dbReference>
<comment type="cofactor">
    <cofactor evidence="1">
        <name>heme</name>
        <dbReference type="ChEBI" id="CHEBI:30413"/>
    </cofactor>
</comment>
<evidence type="ECO:0000256" key="4">
    <source>
        <dbReference type="ARBA" id="ARBA00023004"/>
    </source>
</evidence>
<dbReference type="GO" id="GO:0006805">
    <property type="term" value="P:xenobiotic metabolic process"/>
    <property type="evidence" value="ECO:0007669"/>
    <property type="project" value="TreeGrafter"/>
</dbReference>
<organism evidence="5 6">
    <name type="scientific">Oncorhynchus mykiss</name>
    <name type="common">Rainbow trout</name>
    <name type="synonym">Salmo gairdneri</name>
    <dbReference type="NCBI Taxonomy" id="8022"/>
    <lineage>
        <taxon>Eukaryota</taxon>
        <taxon>Metazoa</taxon>
        <taxon>Chordata</taxon>
        <taxon>Craniata</taxon>
        <taxon>Vertebrata</taxon>
        <taxon>Euteleostomi</taxon>
        <taxon>Actinopterygii</taxon>
        <taxon>Neopterygii</taxon>
        <taxon>Teleostei</taxon>
        <taxon>Protacanthopterygii</taxon>
        <taxon>Salmoniformes</taxon>
        <taxon>Salmonidae</taxon>
        <taxon>Salmoninae</taxon>
        <taxon>Oncorhynchus</taxon>
    </lineage>
</organism>
<protein>
    <submittedName>
        <fullName evidence="5">Uncharacterized protein</fullName>
    </submittedName>
</protein>
<dbReference type="InterPro" id="IPR050182">
    <property type="entry name" value="Cytochrome_P450_fam2"/>
</dbReference>
<keyword evidence="4" id="KW-0408">Iron</keyword>
<dbReference type="Pfam" id="PF00067">
    <property type="entry name" value="p450"/>
    <property type="match status" value="1"/>
</dbReference>
<dbReference type="GO" id="GO:0006082">
    <property type="term" value="P:organic acid metabolic process"/>
    <property type="evidence" value="ECO:0007669"/>
    <property type="project" value="TreeGrafter"/>
</dbReference>
<dbReference type="STRING" id="8022.A0A061AE52"/>
<dbReference type="EMBL" id="FR982043">
    <property type="protein sequence ID" value="CDR19020.1"/>
    <property type="molecule type" value="Genomic_DNA"/>
</dbReference>
<evidence type="ECO:0000256" key="2">
    <source>
        <dbReference type="ARBA" id="ARBA00010617"/>
    </source>
</evidence>
<gene>
    <name evidence="5" type="ORF">GSONMT00016016001</name>
</gene>
<keyword evidence="3" id="KW-0479">Metal-binding</keyword>
<dbReference type="GO" id="GO:0020037">
    <property type="term" value="F:heme binding"/>
    <property type="evidence" value="ECO:0007669"/>
    <property type="project" value="InterPro"/>
</dbReference>
<dbReference type="Proteomes" id="UP000193380">
    <property type="component" value="Unassembled WGS sequence"/>
</dbReference>
<dbReference type="Gene3D" id="1.10.630.10">
    <property type="entry name" value="Cytochrome P450"/>
    <property type="match status" value="1"/>
</dbReference>
<evidence type="ECO:0000313" key="5">
    <source>
        <dbReference type="EMBL" id="CDR19020.1"/>
    </source>
</evidence>
<feature type="non-terminal residue" evidence="5">
    <location>
        <position position="1"/>
    </location>
</feature>
<reference evidence="5" key="2">
    <citation type="submission" date="2014-03" db="EMBL/GenBank/DDBJ databases">
        <authorList>
            <person name="Genoscope - CEA"/>
        </authorList>
    </citation>
    <scope>NUCLEOTIDE SEQUENCE</scope>
</reference>
<accession>A0A061AE52</accession>
<dbReference type="PANTHER" id="PTHR24300:SF319">
    <property type="entry name" value="CYTOCHROME P450, FAMILY 2, SUBFAMILY AC, POLYPEPTIDE 1"/>
    <property type="match status" value="1"/>
</dbReference>
<sequence>FPWLGPLLKNKTLILKNIADNKGEMKELVRGLKETLNPQMCRGFVDSFLVRKQTLEESGNMNSHYHTENLIQTVANLFAAGTDTTGTTLRWGLLLMAKYPDIQGKG</sequence>
<dbReference type="GO" id="GO:0005506">
    <property type="term" value="F:iron ion binding"/>
    <property type="evidence" value="ECO:0007669"/>
    <property type="project" value="InterPro"/>
</dbReference>
<dbReference type="PANTHER" id="PTHR24300">
    <property type="entry name" value="CYTOCHROME P450 508A4-RELATED"/>
    <property type="match status" value="1"/>
</dbReference>
<dbReference type="InterPro" id="IPR001128">
    <property type="entry name" value="Cyt_P450"/>
</dbReference>
<dbReference type="InterPro" id="IPR036396">
    <property type="entry name" value="Cyt_P450_sf"/>
</dbReference>
<evidence type="ECO:0000313" key="6">
    <source>
        <dbReference type="Proteomes" id="UP000193380"/>
    </source>
</evidence>
<dbReference type="SUPFAM" id="SSF48264">
    <property type="entry name" value="Cytochrome P450"/>
    <property type="match status" value="1"/>
</dbReference>
<comment type="similarity">
    <text evidence="2">Belongs to the cytochrome P450 family.</text>
</comment>
<evidence type="ECO:0000256" key="3">
    <source>
        <dbReference type="ARBA" id="ARBA00022723"/>
    </source>
</evidence>
<dbReference type="PaxDb" id="8022-A0A061AE52"/>
<reference evidence="5" key="1">
    <citation type="journal article" date="2014" name="Nat. Commun.">
        <title>The rainbow trout genome provides novel insights into evolution after whole-genome duplication in vertebrates.</title>
        <authorList>
            <person name="Berthelot C."/>
            <person name="Brunet F."/>
            <person name="Chalopin D."/>
            <person name="Juanchich A."/>
            <person name="Bernard M."/>
            <person name="Noel B."/>
            <person name="Bento P."/>
            <person name="Da Silva C."/>
            <person name="Labadie K."/>
            <person name="Alberti A."/>
            <person name="Aury J.M."/>
            <person name="Louis A."/>
            <person name="Dehais P."/>
            <person name="Bardou P."/>
            <person name="Montfort J."/>
            <person name="Klopp C."/>
            <person name="Cabau C."/>
            <person name="Gaspin C."/>
            <person name="Thorgaard G.H."/>
            <person name="Boussaha M."/>
            <person name="Quillet E."/>
            <person name="Guyomard R."/>
            <person name="Galiana D."/>
            <person name="Bobe J."/>
            <person name="Volff J.N."/>
            <person name="Genet C."/>
            <person name="Wincker P."/>
            <person name="Jaillon O."/>
            <person name="Roest Crollius H."/>
            <person name="Guiguen Y."/>
        </authorList>
    </citation>
    <scope>NUCLEOTIDE SEQUENCE [LARGE SCALE GENOMIC DNA]</scope>
</reference>